<dbReference type="EMBL" id="DSZY01000025">
    <property type="protein sequence ID" value="HGU40579.1"/>
    <property type="molecule type" value="Genomic_DNA"/>
</dbReference>
<dbReference type="AlphaFoldDB" id="A0A7C4RW38"/>
<organism evidence="2">
    <name type="scientific">Fervidobacterium thailandense</name>
    <dbReference type="NCBI Taxonomy" id="1008305"/>
    <lineage>
        <taxon>Bacteria</taxon>
        <taxon>Thermotogati</taxon>
        <taxon>Thermotogota</taxon>
        <taxon>Thermotogae</taxon>
        <taxon>Thermotogales</taxon>
        <taxon>Fervidobacteriaceae</taxon>
        <taxon>Fervidobacterium</taxon>
    </lineage>
</organism>
<evidence type="ECO:0000313" key="2">
    <source>
        <dbReference type="EMBL" id="HGU40579.1"/>
    </source>
</evidence>
<feature type="region of interest" description="Disordered" evidence="1">
    <location>
        <begin position="66"/>
        <end position="112"/>
    </location>
</feature>
<protein>
    <submittedName>
        <fullName evidence="2">Uncharacterized protein</fullName>
    </submittedName>
</protein>
<sequence length="112" mass="12740">MSTQLNAPLKEKANTKLCKNYYSFRNRSAQQIKEQIKRLTNQFDQTNFPDIPGLGDTAKATIISETSDIGKQRKDPVIHQSGKHKTQRNIEKREQSIKKDILQLSNKGGKAN</sequence>
<reference evidence="2" key="1">
    <citation type="journal article" date="2020" name="mSystems">
        <title>Genome- and Community-Level Interaction Insights into Carbon Utilization and Element Cycling Functions of Hydrothermarchaeota in Hydrothermal Sediment.</title>
        <authorList>
            <person name="Zhou Z."/>
            <person name="Liu Y."/>
            <person name="Xu W."/>
            <person name="Pan J."/>
            <person name="Luo Z.H."/>
            <person name="Li M."/>
        </authorList>
    </citation>
    <scope>NUCLEOTIDE SEQUENCE [LARGE SCALE GENOMIC DNA]</scope>
    <source>
        <strain evidence="2">SpSt-609</strain>
    </source>
</reference>
<feature type="compositionally biased region" description="Basic and acidic residues" evidence="1">
    <location>
        <begin position="68"/>
        <end position="77"/>
    </location>
</feature>
<evidence type="ECO:0000256" key="1">
    <source>
        <dbReference type="SAM" id="MobiDB-lite"/>
    </source>
</evidence>
<comment type="caution">
    <text evidence="2">The sequence shown here is derived from an EMBL/GenBank/DDBJ whole genome shotgun (WGS) entry which is preliminary data.</text>
</comment>
<proteinExistence type="predicted"/>
<feature type="compositionally biased region" description="Basic and acidic residues" evidence="1">
    <location>
        <begin position="88"/>
        <end position="101"/>
    </location>
</feature>
<gene>
    <name evidence="2" type="ORF">ENT77_05220</name>
</gene>
<accession>A0A7C4RW38</accession>
<name>A0A7C4RW38_9BACT</name>